<dbReference type="GeneID" id="136082291"/>
<accession>A0ABM4C6B3</accession>
<evidence type="ECO:0000256" key="4">
    <source>
        <dbReference type="ARBA" id="ARBA00022737"/>
    </source>
</evidence>
<dbReference type="InterPro" id="IPR000884">
    <property type="entry name" value="TSP1_rpt"/>
</dbReference>
<proteinExistence type="predicted"/>
<dbReference type="RefSeq" id="XP_065657122.1">
    <property type="nucleotide sequence ID" value="XM_065801050.1"/>
</dbReference>
<name>A0ABM4C6B3_HYDVU</name>
<organism evidence="7 9">
    <name type="scientific">Hydra vulgaris</name>
    <name type="common">Hydra</name>
    <name type="synonym">Hydra attenuata</name>
    <dbReference type="NCBI Taxonomy" id="6087"/>
    <lineage>
        <taxon>Eukaryota</taxon>
        <taxon>Metazoa</taxon>
        <taxon>Cnidaria</taxon>
        <taxon>Hydrozoa</taxon>
        <taxon>Hydroidolina</taxon>
        <taxon>Anthoathecata</taxon>
        <taxon>Aplanulata</taxon>
        <taxon>Hydridae</taxon>
        <taxon>Hydra</taxon>
    </lineage>
</organism>
<dbReference type="SUPFAM" id="SSF49899">
    <property type="entry name" value="Concanavalin A-like lectins/glucanases"/>
    <property type="match status" value="1"/>
</dbReference>
<dbReference type="SMART" id="SM00209">
    <property type="entry name" value="TSP1"/>
    <property type="match status" value="2"/>
</dbReference>
<dbReference type="PANTHER" id="PTHR22906:SF43">
    <property type="entry name" value="PROPERDIN"/>
    <property type="match status" value="1"/>
</dbReference>
<evidence type="ECO:0000256" key="1">
    <source>
        <dbReference type="ARBA" id="ARBA00004613"/>
    </source>
</evidence>
<keyword evidence="3 6" id="KW-0732">Signal</keyword>
<gene>
    <name evidence="8 9" type="primary">LOC136082291</name>
</gene>
<comment type="subcellular location">
    <subcellularLocation>
        <location evidence="1">Secreted</location>
    </subcellularLocation>
</comment>
<dbReference type="InterPro" id="IPR036383">
    <property type="entry name" value="TSP1_rpt_sf"/>
</dbReference>
<evidence type="ECO:0000313" key="8">
    <source>
        <dbReference type="RefSeq" id="XP_065657122.1"/>
    </source>
</evidence>
<keyword evidence="7" id="KW-1185">Reference proteome</keyword>
<reference evidence="8 9" key="1">
    <citation type="submission" date="2025-05" db="UniProtKB">
        <authorList>
            <consortium name="RefSeq"/>
        </authorList>
    </citation>
    <scope>IDENTIFICATION</scope>
</reference>
<keyword evidence="4" id="KW-0677">Repeat</keyword>
<evidence type="ECO:0000256" key="3">
    <source>
        <dbReference type="ARBA" id="ARBA00022729"/>
    </source>
</evidence>
<dbReference type="InterPro" id="IPR052065">
    <property type="entry name" value="Compl_asym_regulator"/>
</dbReference>
<evidence type="ECO:0000256" key="6">
    <source>
        <dbReference type="SAM" id="SignalP"/>
    </source>
</evidence>
<dbReference type="Pfam" id="PF00090">
    <property type="entry name" value="TSP_1"/>
    <property type="match status" value="2"/>
</dbReference>
<evidence type="ECO:0000313" key="9">
    <source>
        <dbReference type="RefSeq" id="XP_065657123.1"/>
    </source>
</evidence>
<keyword evidence="2" id="KW-0964">Secreted</keyword>
<protein>
    <submittedName>
        <fullName evidence="8 9">Uncharacterized protein LOC136082291</fullName>
    </submittedName>
</protein>
<dbReference type="InterPro" id="IPR013320">
    <property type="entry name" value="ConA-like_dom_sf"/>
</dbReference>
<dbReference type="PANTHER" id="PTHR22906">
    <property type="entry name" value="PROPERDIN"/>
    <property type="match status" value="1"/>
</dbReference>
<dbReference type="Gene3D" id="2.60.120.200">
    <property type="match status" value="1"/>
</dbReference>
<keyword evidence="5" id="KW-1015">Disulfide bond</keyword>
<evidence type="ECO:0000256" key="2">
    <source>
        <dbReference type="ARBA" id="ARBA00022525"/>
    </source>
</evidence>
<dbReference type="SUPFAM" id="SSF82895">
    <property type="entry name" value="TSP-1 type 1 repeat"/>
    <property type="match status" value="2"/>
</dbReference>
<evidence type="ECO:0000256" key="5">
    <source>
        <dbReference type="ARBA" id="ARBA00023157"/>
    </source>
</evidence>
<feature type="chain" id="PRO_5045025908" evidence="6">
    <location>
        <begin position="22"/>
        <end position="604"/>
    </location>
</feature>
<feature type="signal peptide" evidence="6">
    <location>
        <begin position="1"/>
        <end position="21"/>
    </location>
</feature>
<evidence type="ECO:0000313" key="7">
    <source>
        <dbReference type="Proteomes" id="UP001652625"/>
    </source>
</evidence>
<dbReference type="PROSITE" id="PS50092">
    <property type="entry name" value="TSP1"/>
    <property type="match status" value="2"/>
</dbReference>
<dbReference type="Gene3D" id="2.20.100.10">
    <property type="entry name" value="Thrombospondin type-1 (TSP1) repeat"/>
    <property type="match status" value="2"/>
</dbReference>
<dbReference type="Proteomes" id="UP001652625">
    <property type="component" value="Chromosome 07"/>
</dbReference>
<sequence length="604" mass="67101">MASLTQIIFLSVLFHSSLVFSQDTLQTLFQCDFENGACGLSTSTSWVLNHYGTPVSNTGPSQSFNGNWYIYYEKLYNGNPTLTYTQTTPTPSNHVMLSFYLHAYGANINQFSISFNDANGFLIDDSYTIYGQLQNSSFDPFVPIVITKNLSRAFHTLEFTVVSTGDLSAVAIDDIVLSAVVLANSSWTTWTSYSACSVSCGPGTFSRSRICYSPANNYQTQGCIGNNTDVQTCNLTICPKSCYVNTSITCSNDIQSVDPADIAQAIQDIARTIQDINNRIAWWEVIVRNNYLIYCNSYDNNNYLAKVNGDISFVTTSLNNVFLYINLASYVLACSNNSAIQQSLLNFCETAVDQYAFINASLLQLQRYNELINSTILSCDGAVYQWTSWEDWYPCTASCNGGYTLKIRSCNLASNTNQTLICNGVCRGCEGSYYEYRACNTQRCTNVLCDVLKNVDCSTVSKSDLDPSKLLNVSSVNNVISEISVWPFLITDKLFESCNLDTLVDQLTKLNKQMAMAYSARNNTLAHLENIRDLIVCTANSFVQKSLYDMCLDAAQHDTVLNAIVNQLNLYVQQYQTAIDACKSCGFACSIIDSFIQVFFKSGM</sequence>
<dbReference type="RefSeq" id="XP_065657123.1">
    <property type="nucleotide sequence ID" value="XM_065801051.1"/>
</dbReference>